<name>A0A9D4KI01_DREPO</name>
<organism evidence="2 3">
    <name type="scientific">Dreissena polymorpha</name>
    <name type="common">Zebra mussel</name>
    <name type="synonym">Mytilus polymorpha</name>
    <dbReference type="NCBI Taxonomy" id="45954"/>
    <lineage>
        <taxon>Eukaryota</taxon>
        <taxon>Metazoa</taxon>
        <taxon>Spiralia</taxon>
        <taxon>Lophotrochozoa</taxon>
        <taxon>Mollusca</taxon>
        <taxon>Bivalvia</taxon>
        <taxon>Autobranchia</taxon>
        <taxon>Heteroconchia</taxon>
        <taxon>Euheterodonta</taxon>
        <taxon>Imparidentia</taxon>
        <taxon>Neoheterodontei</taxon>
        <taxon>Myida</taxon>
        <taxon>Dreissenoidea</taxon>
        <taxon>Dreissenidae</taxon>
        <taxon>Dreissena</taxon>
    </lineage>
</organism>
<dbReference type="EMBL" id="JAIWYP010000004">
    <property type="protein sequence ID" value="KAH3839829.1"/>
    <property type="molecule type" value="Genomic_DNA"/>
</dbReference>
<keyword evidence="3" id="KW-1185">Reference proteome</keyword>
<dbReference type="Proteomes" id="UP000828390">
    <property type="component" value="Unassembled WGS sequence"/>
</dbReference>
<dbReference type="AlphaFoldDB" id="A0A9D4KI01"/>
<evidence type="ECO:0000259" key="1">
    <source>
        <dbReference type="Pfam" id="PF10523"/>
    </source>
</evidence>
<dbReference type="Pfam" id="PF10523">
    <property type="entry name" value="BEN"/>
    <property type="match status" value="1"/>
</dbReference>
<accession>A0A9D4KI01</accession>
<proteinExistence type="predicted"/>
<reference evidence="2" key="2">
    <citation type="submission" date="2020-11" db="EMBL/GenBank/DDBJ databases">
        <authorList>
            <person name="McCartney M.A."/>
            <person name="Auch B."/>
            <person name="Kono T."/>
            <person name="Mallez S."/>
            <person name="Becker A."/>
            <person name="Gohl D.M."/>
            <person name="Silverstein K.A.T."/>
            <person name="Koren S."/>
            <person name="Bechman K.B."/>
            <person name="Herman A."/>
            <person name="Abrahante J.E."/>
            <person name="Garbe J."/>
        </authorList>
    </citation>
    <scope>NUCLEOTIDE SEQUENCE</scope>
    <source>
        <strain evidence="2">Duluth1</strain>
        <tissue evidence="2">Whole animal</tissue>
    </source>
</reference>
<reference evidence="2" key="1">
    <citation type="journal article" date="2019" name="bioRxiv">
        <title>The Genome of the Zebra Mussel, Dreissena polymorpha: A Resource for Invasive Species Research.</title>
        <authorList>
            <person name="McCartney M.A."/>
            <person name="Auch B."/>
            <person name="Kono T."/>
            <person name="Mallez S."/>
            <person name="Zhang Y."/>
            <person name="Obille A."/>
            <person name="Becker A."/>
            <person name="Abrahante J.E."/>
            <person name="Garbe J."/>
            <person name="Badalamenti J.P."/>
            <person name="Herman A."/>
            <person name="Mangelson H."/>
            <person name="Liachko I."/>
            <person name="Sullivan S."/>
            <person name="Sone E.D."/>
            <person name="Koren S."/>
            <person name="Silverstein K.A.T."/>
            <person name="Beckman K.B."/>
            <person name="Gohl D.M."/>
        </authorList>
    </citation>
    <scope>NUCLEOTIDE SEQUENCE</scope>
    <source>
        <strain evidence="2">Duluth1</strain>
        <tissue evidence="2">Whole animal</tissue>
    </source>
</reference>
<protein>
    <recommendedName>
        <fullName evidence="1">BEN domain-containing protein</fullName>
    </recommendedName>
</protein>
<dbReference type="InterPro" id="IPR018379">
    <property type="entry name" value="BEN_domain"/>
</dbReference>
<gene>
    <name evidence="2" type="ORF">DPMN_113266</name>
</gene>
<sequence>MAATVTPKNTLVTEHQMAATVTPKNTLVTEHHGTSMLEQSPISVDSNITGDLNIFKHLALKIFSLKESKNCSRTGKRTIKNTAKTVHPPLESSKITQLYGLVKEHLPKYDTKTVNKKPENLQKVLRRPKEQFTHFLFDIKDLTHIVLSYPEHKLCSW</sequence>
<evidence type="ECO:0000313" key="2">
    <source>
        <dbReference type="EMBL" id="KAH3839829.1"/>
    </source>
</evidence>
<evidence type="ECO:0000313" key="3">
    <source>
        <dbReference type="Proteomes" id="UP000828390"/>
    </source>
</evidence>
<feature type="domain" description="BEN" evidence="1">
    <location>
        <begin position="56"/>
        <end position="128"/>
    </location>
</feature>
<comment type="caution">
    <text evidence="2">The sequence shown here is derived from an EMBL/GenBank/DDBJ whole genome shotgun (WGS) entry which is preliminary data.</text>
</comment>
<dbReference type="GO" id="GO:0003677">
    <property type="term" value="F:DNA binding"/>
    <property type="evidence" value="ECO:0007669"/>
    <property type="project" value="InterPro"/>
</dbReference>